<protein>
    <submittedName>
        <fullName evidence="3">Uncharacterized protein</fullName>
    </submittedName>
</protein>
<feature type="compositionally biased region" description="Low complexity" evidence="1">
    <location>
        <begin position="1"/>
        <end position="19"/>
    </location>
</feature>
<feature type="region of interest" description="Disordered" evidence="1">
    <location>
        <begin position="1"/>
        <end position="34"/>
    </location>
</feature>
<evidence type="ECO:0000256" key="1">
    <source>
        <dbReference type="SAM" id="MobiDB-lite"/>
    </source>
</evidence>
<evidence type="ECO:0000313" key="4">
    <source>
        <dbReference type="Proteomes" id="UP000246352"/>
    </source>
</evidence>
<reference evidence="3 4" key="1">
    <citation type="submission" date="2018-05" db="EMBL/GenBank/DDBJ databases">
        <title>Genomic Encyclopedia of Type Strains, Phase IV (KMG-IV): sequencing the most valuable type-strain genomes for metagenomic binning, comparative biology and taxonomic classification.</title>
        <authorList>
            <person name="Goeker M."/>
        </authorList>
    </citation>
    <scope>NUCLEOTIDE SEQUENCE [LARGE SCALE GENOMIC DNA]</scope>
    <source>
        <strain evidence="3 4">DSM 16791</strain>
    </source>
</reference>
<dbReference type="Proteomes" id="UP000246352">
    <property type="component" value="Unassembled WGS sequence"/>
</dbReference>
<keyword evidence="2" id="KW-0472">Membrane</keyword>
<comment type="caution">
    <text evidence="3">The sequence shown here is derived from an EMBL/GenBank/DDBJ whole genome shotgun (WGS) entry which is preliminary data.</text>
</comment>
<keyword evidence="2" id="KW-0812">Transmembrane</keyword>
<evidence type="ECO:0000313" key="3">
    <source>
        <dbReference type="EMBL" id="PWW01503.1"/>
    </source>
</evidence>
<proteinExistence type="predicted"/>
<dbReference type="AlphaFoldDB" id="A0A317PLW4"/>
<evidence type="ECO:0000256" key="2">
    <source>
        <dbReference type="SAM" id="Phobius"/>
    </source>
</evidence>
<keyword evidence="2" id="KW-1133">Transmembrane helix</keyword>
<dbReference type="EMBL" id="QGTR01000002">
    <property type="protein sequence ID" value="PWW01503.1"/>
    <property type="molecule type" value="Genomic_DNA"/>
</dbReference>
<name>A0A317PLW4_9HYPH</name>
<gene>
    <name evidence="3" type="ORF">DFR52_102165</name>
</gene>
<accession>A0A317PLW4</accession>
<keyword evidence="4" id="KW-1185">Reference proteome</keyword>
<feature type="transmembrane region" description="Helical" evidence="2">
    <location>
        <begin position="58"/>
        <end position="77"/>
    </location>
</feature>
<organism evidence="3 4">
    <name type="scientific">Hoeflea marina</name>
    <dbReference type="NCBI Taxonomy" id="274592"/>
    <lineage>
        <taxon>Bacteria</taxon>
        <taxon>Pseudomonadati</taxon>
        <taxon>Pseudomonadota</taxon>
        <taxon>Alphaproteobacteria</taxon>
        <taxon>Hyphomicrobiales</taxon>
        <taxon>Rhizobiaceae</taxon>
        <taxon>Hoeflea</taxon>
    </lineage>
</organism>
<sequence length="80" mass="8348">MTSVSRRAPALPARSASIRDGGGSKKRAPDRVQGTDPSLAAWLVDAAGSYRFADFLKIGLVMNVIVGIASCLAIRAFTGI</sequence>